<reference evidence="9 10" key="1">
    <citation type="submission" date="2018-06" db="EMBL/GenBank/DDBJ databases">
        <authorList>
            <consortium name="Pathogen Informatics"/>
            <person name="Doyle S."/>
        </authorList>
    </citation>
    <scope>NUCLEOTIDE SEQUENCE [LARGE SCALE GENOMIC DNA]</scope>
    <source>
        <strain evidence="9 10">NCTC13294</strain>
    </source>
</reference>
<dbReference type="InterPro" id="IPR002792">
    <property type="entry name" value="TRAM_dom"/>
</dbReference>
<dbReference type="Proteomes" id="UP000254572">
    <property type="component" value="Unassembled WGS sequence"/>
</dbReference>
<gene>
    <name evidence="9" type="primary">rlmD</name>
    <name evidence="9" type="ORF">NCTC13294_02506</name>
</gene>
<feature type="binding site" evidence="6">
    <location>
        <position position="269"/>
    </location>
    <ligand>
        <name>S-adenosyl-L-methionine</name>
        <dbReference type="ChEBI" id="CHEBI:59789"/>
    </ligand>
</feature>
<dbReference type="PROSITE" id="PS50926">
    <property type="entry name" value="TRAM"/>
    <property type="match status" value="1"/>
</dbReference>
<keyword evidence="1" id="KW-0004">4Fe-4S</keyword>
<evidence type="ECO:0000313" key="10">
    <source>
        <dbReference type="Proteomes" id="UP000254572"/>
    </source>
</evidence>
<keyword evidence="1" id="KW-0408">Iron</keyword>
<evidence type="ECO:0000313" key="9">
    <source>
        <dbReference type="EMBL" id="SUX25583.1"/>
    </source>
</evidence>
<organism evidence="9 10">
    <name type="scientific">Cardiobacterium valvarum</name>
    <dbReference type="NCBI Taxonomy" id="194702"/>
    <lineage>
        <taxon>Bacteria</taxon>
        <taxon>Pseudomonadati</taxon>
        <taxon>Pseudomonadota</taxon>
        <taxon>Gammaproteobacteria</taxon>
        <taxon>Cardiobacteriales</taxon>
        <taxon>Cardiobacteriaceae</taxon>
        <taxon>Cardiobacterium</taxon>
    </lineage>
</organism>
<dbReference type="Gene3D" id="2.40.50.1070">
    <property type="match status" value="1"/>
</dbReference>
<keyword evidence="10" id="KW-1185">Reference proteome</keyword>
<dbReference type="PANTHER" id="PTHR11061">
    <property type="entry name" value="RNA M5U METHYLTRANSFERASE"/>
    <property type="match status" value="1"/>
</dbReference>
<evidence type="ECO:0000256" key="3">
    <source>
        <dbReference type="ARBA" id="ARBA00022679"/>
    </source>
</evidence>
<feature type="binding site" evidence="6">
    <location>
        <position position="298"/>
    </location>
    <ligand>
        <name>S-adenosyl-L-methionine</name>
        <dbReference type="ChEBI" id="CHEBI:59789"/>
    </ligand>
</feature>
<dbReference type="Pfam" id="PF05958">
    <property type="entry name" value="tRNA_U5-meth_tr"/>
    <property type="match status" value="1"/>
</dbReference>
<dbReference type="PROSITE" id="PS51687">
    <property type="entry name" value="SAM_MT_RNA_M5U"/>
    <property type="match status" value="1"/>
</dbReference>
<dbReference type="GO" id="GO:0070041">
    <property type="term" value="F:rRNA (uridine-C5-)-methyltransferase activity"/>
    <property type="evidence" value="ECO:0007669"/>
    <property type="project" value="TreeGrafter"/>
</dbReference>
<name>A0A381EFC9_9GAMM</name>
<dbReference type="Pfam" id="PF01938">
    <property type="entry name" value="TRAM"/>
    <property type="match status" value="1"/>
</dbReference>
<evidence type="ECO:0000256" key="1">
    <source>
        <dbReference type="ARBA" id="ARBA00022485"/>
    </source>
</evidence>
<evidence type="ECO:0000256" key="5">
    <source>
        <dbReference type="ARBA" id="ARBA00023014"/>
    </source>
</evidence>
<dbReference type="SUPFAM" id="SSF50249">
    <property type="entry name" value="Nucleic acid-binding proteins"/>
    <property type="match status" value="1"/>
</dbReference>
<feature type="binding site" evidence="6">
    <location>
        <position position="368"/>
    </location>
    <ligand>
        <name>S-adenosyl-L-methionine</name>
        <dbReference type="ChEBI" id="CHEBI:59789"/>
    </ligand>
</feature>
<feature type="domain" description="TRAM" evidence="8">
    <location>
        <begin position="6"/>
        <end position="65"/>
    </location>
</feature>
<protein>
    <submittedName>
        <fullName evidence="9">23S rRNA (Uracil(1939)-C(5))-methyltransferase RlmD</fullName>
        <ecNumber evidence="9">2.1.1.190</ecNumber>
    </submittedName>
</protein>
<dbReference type="InterPro" id="IPR029063">
    <property type="entry name" value="SAM-dependent_MTases_sf"/>
</dbReference>
<dbReference type="PANTHER" id="PTHR11061:SF49">
    <property type="entry name" value="23S RRNA (URACIL(1939)-C(5))-METHYLTRANSFERASE RLMD"/>
    <property type="match status" value="1"/>
</dbReference>
<accession>A0A381EFC9</accession>
<dbReference type="CDD" id="cd02440">
    <property type="entry name" value="AdoMet_MTases"/>
    <property type="match status" value="1"/>
</dbReference>
<dbReference type="Gene3D" id="3.40.50.150">
    <property type="entry name" value="Vaccinia Virus protein VP39"/>
    <property type="match status" value="1"/>
</dbReference>
<feature type="active site" description="Nucleophile" evidence="6">
    <location>
        <position position="395"/>
    </location>
</feature>
<dbReference type="EC" id="2.1.1.190" evidence="9"/>
<dbReference type="GO" id="GO:0070475">
    <property type="term" value="P:rRNA base methylation"/>
    <property type="evidence" value="ECO:0007669"/>
    <property type="project" value="TreeGrafter"/>
</dbReference>
<evidence type="ECO:0000259" key="8">
    <source>
        <dbReference type="PROSITE" id="PS50926"/>
    </source>
</evidence>
<evidence type="ECO:0000256" key="4">
    <source>
        <dbReference type="ARBA" id="ARBA00022691"/>
    </source>
</evidence>
<sequence length="437" mass="47240">MRQPFPIPIMPSTLTLDITGFDYEARGVARHDGKTHFVSGALPGERVTARVLESKKRYATAEAIDILIPAPERVPPACPHYAACGGCALQHAGDAAQHRLKETVWLEQLARIGGVRPQTVLPAISGANWHYRARTRLAWDGEHLGYRARAGNTVVPITHCPTLAPALSARLPDIRALCAALARSTAILGVDLSAGDGVNVLRIRLREAVDARPAQEAIAAWHQEDGQPWQIRLQHDAGTVAIPPDAPPLAYQLPDYGLTLPYTPDDFTQANKALNRRLVSFALATLGAEAGARVMDFFCGLGNFSLPLARSDADVLGIEGVDEMVARATANAAAHGLADRCRFARADLFTVTTKQLHRWGRADYWLLDPPRAGAQTLCTVLDPKHGPARIAYVSCNPGTLARDAAILSGKGYRIASGRLLHMFAQTAHVESLLLFTR</sequence>
<evidence type="ECO:0000256" key="6">
    <source>
        <dbReference type="PROSITE-ProRule" id="PRU01024"/>
    </source>
</evidence>
<feature type="active site" evidence="7">
    <location>
        <position position="395"/>
    </location>
</feature>
<keyword evidence="3 6" id="KW-0808">Transferase</keyword>
<keyword evidence="5" id="KW-0411">Iron-sulfur</keyword>
<proteinExistence type="inferred from homology"/>
<feature type="binding site" evidence="6">
    <location>
        <position position="319"/>
    </location>
    <ligand>
        <name>S-adenosyl-L-methionine</name>
        <dbReference type="ChEBI" id="CHEBI:59789"/>
    </ligand>
</feature>
<dbReference type="Gene3D" id="2.40.50.140">
    <property type="entry name" value="Nucleic acid-binding proteins"/>
    <property type="match status" value="1"/>
</dbReference>
<dbReference type="EMBL" id="UFUW01000001">
    <property type="protein sequence ID" value="SUX25583.1"/>
    <property type="molecule type" value="Genomic_DNA"/>
</dbReference>
<dbReference type="PROSITE" id="PS01230">
    <property type="entry name" value="TRMA_1"/>
    <property type="match status" value="1"/>
</dbReference>
<evidence type="ECO:0000256" key="7">
    <source>
        <dbReference type="PROSITE-ProRule" id="PRU10015"/>
    </source>
</evidence>
<evidence type="ECO:0000256" key="2">
    <source>
        <dbReference type="ARBA" id="ARBA00022603"/>
    </source>
</evidence>
<dbReference type="InterPro" id="IPR012340">
    <property type="entry name" value="NA-bd_OB-fold"/>
</dbReference>
<keyword evidence="2 6" id="KW-0489">Methyltransferase</keyword>
<dbReference type="AlphaFoldDB" id="A0A381EFC9"/>
<dbReference type="InterPro" id="IPR010280">
    <property type="entry name" value="U5_MeTrfase_fam"/>
</dbReference>
<dbReference type="InterPro" id="IPR030390">
    <property type="entry name" value="MeTrfase_TrmA_AS"/>
</dbReference>
<dbReference type="RefSeq" id="WP_245951134.1">
    <property type="nucleotide sequence ID" value="NZ_UFUW01000001.1"/>
</dbReference>
<dbReference type="SUPFAM" id="SSF53335">
    <property type="entry name" value="S-adenosyl-L-methionine-dependent methyltransferases"/>
    <property type="match status" value="1"/>
</dbReference>
<keyword evidence="4 6" id="KW-0949">S-adenosyl-L-methionine</keyword>
<comment type="similarity">
    <text evidence="6">Belongs to the class I-like SAM-binding methyltransferase superfamily. RNA M5U methyltransferase family.</text>
</comment>
<dbReference type="GO" id="GO:0051539">
    <property type="term" value="F:4 iron, 4 sulfur cluster binding"/>
    <property type="evidence" value="ECO:0007669"/>
    <property type="project" value="UniProtKB-KW"/>
</dbReference>
<keyword evidence="1" id="KW-0479">Metal-binding</keyword>